<keyword evidence="2" id="KW-0560">Oxidoreductase</keyword>
<protein>
    <submittedName>
        <fullName evidence="5">SDR family oxidoreductase</fullName>
    </submittedName>
</protein>
<evidence type="ECO:0000313" key="5">
    <source>
        <dbReference type="EMBL" id="NKQ53225.1"/>
    </source>
</evidence>
<reference evidence="5 6" key="1">
    <citation type="submission" date="2020-04" db="EMBL/GenBank/DDBJ databases">
        <title>Novel species.</title>
        <authorList>
            <person name="Teo W.F.A."/>
            <person name="Lipun K."/>
            <person name="Srisuk N."/>
            <person name="Duangmal K."/>
        </authorList>
    </citation>
    <scope>NUCLEOTIDE SEQUENCE [LARGE SCALE GENOMIC DNA]</scope>
    <source>
        <strain evidence="5 6">K13G38</strain>
    </source>
</reference>
<dbReference type="SUPFAM" id="SSF51735">
    <property type="entry name" value="NAD(P)-binding Rossmann-fold domains"/>
    <property type="match status" value="1"/>
</dbReference>
<dbReference type="PANTHER" id="PTHR44196">
    <property type="entry name" value="DEHYDROGENASE/REDUCTASE SDR FAMILY MEMBER 7B"/>
    <property type="match status" value="1"/>
</dbReference>
<dbReference type="Proteomes" id="UP000715441">
    <property type="component" value="Unassembled WGS sequence"/>
</dbReference>
<dbReference type="Pfam" id="PF00106">
    <property type="entry name" value="adh_short"/>
    <property type="match status" value="1"/>
</dbReference>
<dbReference type="PRINTS" id="PR00081">
    <property type="entry name" value="GDHRDH"/>
</dbReference>
<organism evidence="5 6">
    <name type="scientific">Amycolatopsis acididurans</name>
    <dbReference type="NCBI Taxonomy" id="2724524"/>
    <lineage>
        <taxon>Bacteria</taxon>
        <taxon>Bacillati</taxon>
        <taxon>Actinomycetota</taxon>
        <taxon>Actinomycetes</taxon>
        <taxon>Pseudonocardiales</taxon>
        <taxon>Pseudonocardiaceae</taxon>
        <taxon>Amycolatopsis</taxon>
    </lineage>
</organism>
<sequence>MTTTRTALVTGASRGIGLEIARRLADEGYALTLAARREPGLLDAAAALREAGAEAHPVVANLGREQDVDRLAAEHTERFGALDLLVLNGGVGAEGTVAELPLKTYDLVLNVNLRAQFQLIQQTLPLLRKSAAATPARGAKVVALSSITGVAGEAGLSAYGASKAGLISLCETLTLEESASGVTATALCPGYVDTDMTTFKRDSLGRDAMLTTRDVAELVLSVSRLSAHAVVPSIVLTRAGEQIWRA</sequence>
<dbReference type="EMBL" id="JAAXLS010000004">
    <property type="protein sequence ID" value="NKQ53225.1"/>
    <property type="molecule type" value="Genomic_DNA"/>
</dbReference>
<dbReference type="InterPro" id="IPR057326">
    <property type="entry name" value="KR_dom"/>
</dbReference>
<feature type="domain" description="Ketoreductase" evidence="4">
    <location>
        <begin position="5"/>
        <end position="190"/>
    </location>
</feature>
<comment type="caution">
    <text evidence="5">The sequence shown here is derived from an EMBL/GenBank/DDBJ whole genome shotgun (WGS) entry which is preliminary data.</text>
</comment>
<dbReference type="SMART" id="SM00822">
    <property type="entry name" value="PKS_KR"/>
    <property type="match status" value="1"/>
</dbReference>
<evidence type="ECO:0000256" key="2">
    <source>
        <dbReference type="ARBA" id="ARBA00023002"/>
    </source>
</evidence>
<proteinExistence type="inferred from homology"/>
<evidence type="ECO:0000256" key="1">
    <source>
        <dbReference type="ARBA" id="ARBA00006484"/>
    </source>
</evidence>
<comment type="similarity">
    <text evidence="1 3">Belongs to the short-chain dehydrogenases/reductases (SDR) family.</text>
</comment>
<gene>
    <name evidence="5" type="ORF">HFP15_10055</name>
</gene>
<dbReference type="InterPro" id="IPR002347">
    <property type="entry name" value="SDR_fam"/>
</dbReference>
<name>A0ABX1J4H9_9PSEU</name>
<evidence type="ECO:0000259" key="4">
    <source>
        <dbReference type="SMART" id="SM00822"/>
    </source>
</evidence>
<dbReference type="Gene3D" id="3.40.50.720">
    <property type="entry name" value="NAD(P)-binding Rossmann-like Domain"/>
    <property type="match status" value="1"/>
</dbReference>
<accession>A0ABX1J4H9</accession>
<dbReference type="InterPro" id="IPR036291">
    <property type="entry name" value="NAD(P)-bd_dom_sf"/>
</dbReference>
<dbReference type="CDD" id="cd05233">
    <property type="entry name" value="SDR_c"/>
    <property type="match status" value="1"/>
</dbReference>
<evidence type="ECO:0000256" key="3">
    <source>
        <dbReference type="RuleBase" id="RU000363"/>
    </source>
</evidence>
<dbReference type="RefSeq" id="WP_168513927.1">
    <property type="nucleotide sequence ID" value="NZ_JAAXLS010000004.1"/>
</dbReference>
<dbReference type="PRINTS" id="PR00080">
    <property type="entry name" value="SDRFAMILY"/>
</dbReference>
<evidence type="ECO:0000313" key="6">
    <source>
        <dbReference type="Proteomes" id="UP000715441"/>
    </source>
</evidence>
<dbReference type="PANTHER" id="PTHR44196:SF1">
    <property type="entry name" value="DEHYDROGENASE_REDUCTASE SDR FAMILY MEMBER 7B"/>
    <property type="match status" value="1"/>
</dbReference>
<keyword evidence="6" id="KW-1185">Reference proteome</keyword>